<evidence type="ECO:0000256" key="2">
    <source>
        <dbReference type="ARBA" id="ARBA00023043"/>
    </source>
</evidence>
<dbReference type="PROSITE" id="PS50088">
    <property type="entry name" value="ANK_REPEAT"/>
    <property type="match status" value="2"/>
</dbReference>
<name>A0A2K9V947_9VIRU</name>
<dbReference type="Gene3D" id="1.25.40.20">
    <property type="entry name" value="Ankyrin repeat-containing domain"/>
    <property type="match status" value="3"/>
</dbReference>
<dbReference type="PANTHER" id="PTHR24198:SF165">
    <property type="entry name" value="ANKYRIN REPEAT-CONTAINING PROTEIN-RELATED"/>
    <property type="match status" value="1"/>
</dbReference>
<evidence type="ECO:0000313" key="3">
    <source>
        <dbReference type="EMBL" id="AUV58733.1"/>
    </source>
</evidence>
<dbReference type="PANTHER" id="PTHR24198">
    <property type="entry name" value="ANKYRIN REPEAT AND PROTEIN KINASE DOMAIN-CONTAINING PROTEIN"/>
    <property type="match status" value="1"/>
</dbReference>
<dbReference type="InterPro" id="IPR002110">
    <property type="entry name" value="Ankyrin_rpt"/>
</dbReference>
<accession>A0A2K9V947</accession>
<protein>
    <submittedName>
        <fullName evidence="3">Ankyrin repeat protein</fullName>
    </submittedName>
</protein>
<keyword evidence="1" id="KW-0677">Repeat</keyword>
<reference evidence="3" key="1">
    <citation type="submission" date="2018-01" db="EMBL/GenBank/DDBJ databases">
        <title>Draft genome sequence of Bandra megavirus.</title>
        <authorList>
            <person name="Chatterjee A."/>
            <person name="Yadav R."/>
            <person name="Kondabagil K."/>
        </authorList>
    </citation>
    <scope>NUCLEOTIDE SEQUENCE</scope>
    <source>
        <strain evidence="3">KK-1</strain>
    </source>
</reference>
<dbReference type="Pfam" id="PF12796">
    <property type="entry name" value="Ank_2"/>
    <property type="match status" value="3"/>
</dbReference>
<dbReference type="InterPro" id="IPR036770">
    <property type="entry name" value="Ankyrin_rpt-contain_sf"/>
</dbReference>
<dbReference type="SUPFAM" id="SSF48403">
    <property type="entry name" value="Ankyrin repeat"/>
    <property type="match status" value="1"/>
</dbReference>
<dbReference type="SMART" id="SM00248">
    <property type="entry name" value="ANK"/>
    <property type="match status" value="9"/>
</dbReference>
<keyword evidence="2" id="KW-0040">ANK repeat</keyword>
<evidence type="ECO:0000256" key="1">
    <source>
        <dbReference type="ARBA" id="ARBA00022737"/>
    </source>
</evidence>
<organism evidence="3">
    <name type="scientific">Bandra megavirus</name>
    <dbReference type="NCBI Taxonomy" id="2071566"/>
    <lineage>
        <taxon>Viruses</taxon>
        <taxon>Varidnaviria</taxon>
        <taxon>Bamfordvirae</taxon>
        <taxon>Nucleocytoviricota</taxon>
        <taxon>Megaviricetes</taxon>
        <taxon>Imitervirales</taxon>
        <taxon>Mimiviridae</taxon>
        <taxon>Megamimivirinae</taxon>
        <taxon>Megavirus</taxon>
    </lineage>
</organism>
<dbReference type="EMBL" id="MG779369">
    <property type="protein sequence ID" value="AUV58733.1"/>
    <property type="molecule type" value="Genomic_DNA"/>
</dbReference>
<proteinExistence type="predicted"/>
<dbReference type="PROSITE" id="PS50297">
    <property type="entry name" value="ANK_REP_REGION"/>
    <property type="match status" value="1"/>
</dbReference>
<sequence>MLFEIISDQNTFITNVSHILQHLSGSTSIIPIKCNYHDLKQLSLNKWIYKSNDRNNNKSAKIMDVLNVKTHIYLKNIGVDYINQGHYIIKWICSRGLLDILKFMIDSGFNVLCKQSGALRYSAKYGHYELLKYLLNTKSNIDDKNNYALYYASILGYYNIVKLLMYEYVSIYEPNEDMDNIFSHAIILATDGGHLPIIKLLLKYGGKYNYQNFLALRRACRHGHDDIVKYILDISNKKDNYDSAKCATIYGHLSTIKILELYGTNLRDRDDELLTIASEKGYYPIVKFLVSKGCNVNAHDNWSIRYAAVSGHIKIVRYLIKNGSDISALNYQSIKWASYNGHYQVVANLLQSVSINSISKTDLYEAIDWALQHGHHKIMHLLLEKVE</sequence>